<sequence>MATFLSLGMLTLACKDKNQDDKEPVIQTKKVTEPQTWAERLGWPAGKKVLVLHADDIGMCPEANHSVKPMLTEGQIQSAAVMIPCPNSQEFMHWVQGQPKLDIGLHLTLTSEWETHRWGPVSPKDSVKGLMDETGNFWRSVPEVVEHATAKEVETEIRAQIEKSIEWGHRPTHIDTHMGTLYADKGYTEAFLRLAMEYGVPANAIDLTQPKVAQHFRDMGYPIDDQMIQLIKDYDLPKLDFFGSVPGALTYEEKIEAFKQTILSFPSGLTEIIFHPSEPTENLKNITDSWQQRGWEAEMFADPAVVEFLEEEDIIFTNWKEIMERFEKIDK</sequence>
<organism evidence="6 7">
    <name type="scientific">Flagellimonas aurea</name>
    <dbReference type="NCBI Taxonomy" id="2915619"/>
    <lineage>
        <taxon>Bacteria</taxon>
        <taxon>Pseudomonadati</taxon>
        <taxon>Bacteroidota</taxon>
        <taxon>Flavobacteriia</taxon>
        <taxon>Flavobacteriales</taxon>
        <taxon>Flavobacteriaceae</taxon>
        <taxon>Flagellimonas</taxon>
    </lineage>
</organism>
<keyword evidence="4" id="KW-0460">Magnesium</keyword>
<dbReference type="EMBL" id="JAFLNL010000002">
    <property type="protein sequence ID" value="MBO0353449.1"/>
    <property type="molecule type" value="Genomic_DNA"/>
</dbReference>
<protein>
    <submittedName>
        <fullName evidence="6">Polysaccharide deacetylase family protein</fullName>
    </submittedName>
</protein>
<dbReference type="Gene3D" id="3.20.20.370">
    <property type="entry name" value="Glycoside hydrolase/deacetylase"/>
    <property type="match status" value="1"/>
</dbReference>
<accession>A0ABS3G206</accession>
<reference evidence="6 7" key="1">
    <citation type="submission" date="2021-03" db="EMBL/GenBank/DDBJ databases">
        <title>Muricauda lutimaris sp. nov. and Muricauda ruestringensis sp. nov, two marine members of the Flavobacteriaceae isolated from deep sea sediments of Western Pacific.</title>
        <authorList>
            <person name="Zhao S."/>
            <person name="Liu R."/>
        </authorList>
    </citation>
    <scope>NUCLEOTIDE SEQUENCE [LARGE SCALE GENOMIC DNA]</scope>
    <source>
        <strain evidence="6 7">BC31-1-A7</strain>
    </source>
</reference>
<keyword evidence="3" id="KW-0378">Hydrolase</keyword>
<dbReference type="Pfam" id="PF04794">
    <property type="entry name" value="YdjC"/>
    <property type="match status" value="1"/>
</dbReference>
<dbReference type="InterPro" id="IPR011330">
    <property type="entry name" value="Glyco_hydro/deAcase_b/a-brl"/>
</dbReference>
<evidence type="ECO:0000313" key="7">
    <source>
        <dbReference type="Proteomes" id="UP000664044"/>
    </source>
</evidence>
<gene>
    <name evidence="6" type="ORF">J0656_05415</name>
</gene>
<evidence type="ECO:0000313" key="6">
    <source>
        <dbReference type="EMBL" id="MBO0353449.1"/>
    </source>
</evidence>
<dbReference type="PANTHER" id="PTHR31609">
    <property type="entry name" value="YDJC DEACETYLASE FAMILY MEMBER"/>
    <property type="match status" value="1"/>
</dbReference>
<comment type="cofactor">
    <cofactor evidence="1">
        <name>Mg(2+)</name>
        <dbReference type="ChEBI" id="CHEBI:18420"/>
    </cofactor>
</comment>
<evidence type="ECO:0000256" key="2">
    <source>
        <dbReference type="ARBA" id="ARBA00022723"/>
    </source>
</evidence>
<proteinExistence type="predicted"/>
<dbReference type="SUPFAM" id="SSF88713">
    <property type="entry name" value="Glycoside hydrolase/deacetylase"/>
    <property type="match status" value="1"/>
</dbReference>
<evidence type="ECO:0000256" key="4">
    <source>
        <dbReference type="ARBA" id="ARBA00022842"/>
    </source>
</evidence>
<dbReference type="InterPro" id="IPR006879">
    <property type="entry name" value="YdjC-like"/>
</dbReference>
<keyword evidence="7" id="KW-1185">Reference proteome</keyword>
<evidence type="ECO:0000256" key="1">
    <source>
        <dbReference type="ARBA" id="ARBA00001946"/>
    </source>
</evidence>
<keyword evidence="2" id="KW-0479">Metal-binding</keyword>
<keyword evidence="5" id="KW-0119">Carbohydrate metabolism</keyword>
<evidence type="ECO:0000256" key="5">
    <source>
        <dbReference type="ARBA" id="ARBA00023277"/>
    </source>
</evidence>
<dbReference type="PANTHER" id="PTHR31609:SF1">
    <property type="entry name" value="CARBOHYDRATE DEACETYLASE"/>
    <property type="match status" value="1"/>
</dbReference>
<name>A0ABS3G206_9FLAO</name>
<dbReference type="RefSeq" id="WP_207032090.1">
    <property type="nucleotide sequence ID" value="NZ_JAFLNL010000002.1"/>
</dbReference>
<comment type="caution">
    <text evidence="6">The sequence shown here is derived from an EMBL/GenBank/DDBJ whole genome shotgun (WGS) entry which is preliminary data.</text>
</comment>
<dbReference type="CDD" id="cd10802">
    <property type="entry name" value="YdjC_TTHB029_like"/>
    <property type="match status" value="1"/>
</dbReference>
<dbReference type="Proteomes" id="UP000664044">
    <property type="component" value="Unassembled WGS sequence"/>
</dbReference>
<evidence type="ECO:0000256" key="3">
    <source>
        <dbReference type="ARBA" id="ARBA00022801"/>
    </source>
</evidence>